<dbReference type="InterPro" id="IPR003673">
    <property type="entry name" value="CoA-Trfase_fam_III"/>
</dbReference>
<accession>A0A8J3LSH2</accession>
<name>A0A8J3LSH2_9ACTN</name>
<comment type="caution">
    <text evidence="4">The sequence shown here is derived from an EMBL/GenBank/DDBJ whole genome shotgun (WGS) entry which is preliminary data.</text>
</comment>
<dbReference type="InterPro" id="IPR018193">
    <property type="entry name" value="Glyc_kinase_flavodox-like_fold"/>
</dbReference>
<evidence type="ECO:0000256" key="2">
    <source>
        <dbReference type="ARBA" id="ARBA00022679"/>
    </source>
</evidence>
<dbReference type="InterPro" id="IPR018197">
    <property type="entry name" value="Glycerate_kinase_RE-like"/>
</dbReference>
<dbReference type="Pfam" id="PF02595">
    <property type="entry name" value="Gly_kinase"/>
    <property type="match status" value="2"/>
</dbReference>
<evidence type="ECO:0008006" key="6">
    <source>
        <dbReference type="Google" id="ProtNLM"/>
    </source>
</evidence>
<protein>
    <recommendedName>
        <fullName evidence="6">Glycerate kinase</fullName>
    </recommendedName>
</protein>
<dbReference type="InterPro" id="IPR036129">
    <property type="entry name" value="Glycerate_kinase_sf"/>
</dbReference>
<dbReference type="AlphaFoldDB" id="A0A8J3LSH2"/>
<keyword evidence="5" id="KW-1185">Reference proteome</keyword>
<dbReference type="RefSeq" id="WP_168071700.1">
    <property type="nucleotide sequence ID" value="NZ_BAAAQJ010000003.1"/>
</dbReference>
<dbReference type="SUPFAM" id="SSF89796">
    <property type="entry name" value="CoA-transferase family III (CaiB/BaiF)"/>
    <property type="match status" value="1"/>
</dbReference>
<reference evidence="4" key="1">
    <citation type="submission" date="2021-01" db="EMBL/GenBank/DDBJ databases">
        <title>Whole genome shotgun sequence of Planosporangium flavigriseum NBRC 105377.</title>
        <authorList>
            <person name="Komaki H."/>
            <person name="Tamura T."/>
        </authorList>
    </citation>
    <scope>NUCLEOTIDE SEQUENCE</scope>
    <source>
        <strain evidence="4">NBRC 105377</strain>
    </source>
</reference>
<dbReference type="Gene3D" id="3.40.50.10350">
    <property type="entry name" value="Glycerate kinase, domain 1"/>
    <property type="match status" value="1"/>
</dbReference>
<dbReference type="SUPFAM" id="SSF110738">
    <property type="entry name" value="Glycerate kinase I"/>
    <property type="match status" value="1"/>
</dbReference>
<dbReference type="PANTHER" id="PTHR48207">
    <property type="entry name" value="SUCCINATE--HYDROXYMETHYLGLUTARATE COA-TRANSFERASE"/>
    <property type="match status" value="1"/>
</dbReference>
<keyword evidence="2" id="KW-0808">Transferase</keyword>
<dbReference type="EMBL" id="BONU01000007">
    <property type="protein sequence ID" value="GIG73149.1"/>
    <property type="molecule type" value="Genomic_DNA"/>
</dbReference>
<evidence type="ECO:0000313" key="4">
    <source>
        <dbReference type="EMBL" id="GIG73149.1"/>
    </source>
</evidence>
<dbReference type="Pfam" id="PF02515">
    <property type="entry name" value="CoA_transf_3"/>
    <property type="match status" value="1"/>
</dbReference>
<dbReference type="InterPro" id="IPR004381">
    <property type="entry name" value="Glycerate_kinase"/>
</dbReference>
<dbReference type="PANTHER" id="PTHR48207:SF3">
    <property type="entry name" value="SUCCINATE--HYDROXYMETHYLGLUTARATE COA-TRANSFERASE"/>
    <property type="match status" value="1"/>
</dbReference>
<evidence type="ECO:0000313" key="5">
    <source>
        <dbReference type="Proteomes" id="UP000653674"/>
    </source>
</evidence>
<dbReference type="InterPro" id="IPR050483">
    <property type="entry name" value="CoA-transferase_III_domain"/>
</dbReference>
<dbReference type="GO" id="GO:0008410">
    <property type="term" value="F:CoA-transferase activity"/>
    <property type="evidence" value="ECO:0007669"/>
    <property type="project" value="TreeGrafter"/>
</dbReference>
<evidence type="ECO:0000256" key="3">
    <source>
        <dbReference type="ARBA" id="ARBA00022777"/>
    </source>
</evidence>
<dbReference type="Gene3D" id="3.40.50.10540">
    <property type="entry name" value="Crotonobetainyl-coa:carnitine coa-transferase, domain 1"/>
    <property type="match status" value="1"/>
</dbReference>
<proteinExistence type="inferred from homology"/>
<dbReference type="Gene3D" id="3.90.1510.10">
    <property type="entry name" value="Glycerate kinase, domain 2"/>
    <property type="match status" value="1"/>
</dbReference>
<dbReference type="Proteomes" id="UP000653674">
    <property type="component" value="Unassembled WGS sequence"/>
</dbReference>
<evidence type="ECO:0000256" key="1">
    <source>
        <dbReference type="ARBA" id="ARBA00006284"/>
    </source>
</evidence>
<organism evidence="4 5">
    <name type="scientific">Planosporangium flavigriseum</name>
    <dbReference type="NCBI Taxonomy" id="373681"/>
    <lineage>
        <taxon>Bacteria</taxon>
        <taxon>Bacillati</taxon>
        <taxon>Actinomycetota</taxon>
        <taxon>Actinomycetes</taxon>
        <taxon>Micromonosporales</taxon>
        <taxon>Micromonosporaceae</taxon>
        <taxon>Planosporangium</taxon>
    </lineage>
</organism>
<dbReference type="InterPro" id="IPR023606">
    <property type="entry name" value="CoA-Trfase_III_dom_1_sf"/>
</dbReference>
<comment type="similarity">
    <text evidence="1">Belongs to the glycerate kinase type-1 family.</text>
</comment>
<sequence>MTAPFTGITVLDLTHFVAGPWCTMLLADLGANVIKVEPPGRGEIARTMGSVFAGGESAIYLGFNRNKRSLALDLKTDEGREVVHRLVRTADVLVHNLRPGTAERLGVGYEQVAGLNSDLLYCHISAFGQTGPYADQPANDPIIQAISGAMLAGLADGAAPVRMGVSLPDFAGGGLAAVGITAALYRRLRSGMGGSVDVSLLGAQMFAQLDLFAGRPSDASRAVACGGGTFLVADVGPHVASELAGVSRDEALALLRASGVACAPVNTLPEVFAEPNPHTVPVRHPTVGDLAQLRSPFTAAPSWPVRVAPPPLLGEHTSEVLAELGYSAEAIEDFARRGVTGDPSSPPWRVLLAPDKFKGTLTSREAADVIAAEAERLGAVVRTLPMADGGEGTVEAFGGPNRYSVVTGPLGTPVRAGWRLVDGLAVLESAAASGLVVAGGAAANDAWAATSAGTGELIREAIDAGADEVIVGMGGSATTDGGAGALAALAGYLPFRPGLVRVITDVATPFKDAARVFGPQKGADARQVALLTRRLRRIADELSAKYGVDVWDLPRSGAAGGLAGGLAAAGAVLSDGASVIAERLGLAEQLDWADLVVTGEGRFDATSLLGKAPGLVVRESLRRGLPVLVLAGAADEGLDTDARVVTLVETAGDVAAMEDPAASLAKAARSGLHAMSPTRQER</sequence>
<dbReference type="GO" id="GO:0008887">
    <property type="term" value="F:glycerate kinase activity"/>
    <property type="evidence" value="ECO:0007669"/>
    <property type="project" value="InterPro"/>
</dbReference>
<keyword evidence="3" id="KW-0418">Kinase</keyword>
<dbReference type="GO" id="GO:0031388">
    <property type="term" value="P:organic acid phosphorylation"/>
    <property type="evidence" value="ECO:0007669"/>
    <property type="project" value="InterPro"/>
</dbReference>
<gene>
    <name evidence="4" type="ORF">Pfl04_15530</name>
</gene>